<evidence type="ECO:0000313" key="1">
    <source>
        <dbReference type="EMBL" id="SOE80682.1"/>
    </source>
</evidence>
<proteinExistence type="predicted"/>
<dbReference type="AlphaFoldDB" id="A0A7Z7N426"/>
<dbReference type="Proteomes" id="UP000219522">
    <property type="component" value="Unassembled WGS sequence"/>
</dbReference>
<reference evidence="1 2" key="1">
    <citation type="submission" date="2017-09" db="EMBL/GenBank/DDBJ databases">
        <authorList>
            <person name="Varghese N."/>
            <person name="Submissions S."/>
        </authorList>
    </citation>
    <scope>NUCLEOTIDE SEQUENCE [LARGE SCALE GENOMIC DNA]</scope>
    <source>
        <strain evidence="1 2">OK806</strain>
    </source>
</reference>
<evidence type="ECO:0000313" key="2">
    <source>
        <dbReference type="Proteomes" id="UP000219522"/>
    </source>
</evidence>
<sequence length="77" mass="8356">MYAWTLSDLKLQNNAAYTVGNPATRQPGNPATRPRALAAVILSTGTHYDERFEKRPFDVARDAPNKKGGAVAALIDD</sequence>
<keyword evidence="2" id="KW-1185">Reference proteome</keyword>
<dbReference type="RefSeq" id="WP_097190145.1">
    <property type="nucleotide sequence ID" value="NZ_OCSU01000002.1"/>
</dbReference>
<protein>
    <submittedName>
        <fullName evidence="1">Uncharacterized protein</fullName>
    </submittedName>
</protein>
<gene>
    <name evidence="1" type="ORF">SAMN05446927_3924</name>
</gene>
<organism evidence="1 2">
    <name type="scientific">Caballeronia arationis</name>
    <dbReference type="NCBI Taxonomy" id="1777142"/>
    <lineage>
        <taxon>Bacteria</taxon>
        <taxon>Pseudomonadati</taxon>
        <taxon>Pseudomonadota</taxon>
        <taxon>Betaproteobacteria</taxon>
        <taxon>Burkholderiales</taxon>
        <taxon>Burkholderiaceae</taxon>
        <taxon>Caballeronia</taxon>
    </lineage>
</organism>
<accession>A0A7Z7N426</accession>
<comment type="caution">
    <text evidence="1">The sequence shown here is derived from an EMBL/GenBank/DDBJ whole genome shotgun (WGS) entry which is preliminary data.</text>
</comment>
<name>A0A7Z7N426_9BURK</name>
<dbReference type="EMBL" id="OCSU01000002">
    <property type="protein sequence ID" value="SOE80682.1"/>
    <property type="molecule type" value="Genomic_DNA"/>
</dbReference>